<name>B6HEI1_PENRW</name>
<accession>B6HEI1</accession>
<evidence type="ECO:0000313" key="1">
    <source>
        <dbReference type="EMBL" id="CAP85594.1"/>
    </source>
</evidence>
<protein>
    <submittedName>
        <fullName evidence="1">Uncharacterized protein</fullName>
    </submittedName>
</protein>
<dbReference type="Proteomes" id="UP000000724">
    <property type="component" value="Contig Pc00c20"/>
</dbReference>
<sequence length="100" mass="11315">MPSTLTGRLKKGIKGIGPSETRMPECALYGGISKRLGILEGKGDRGVVTVKKVVYFPRMAQMQSQIPKTRSGSFRKKRHAFRLHGRQAAVYADRRNEWRQ</sequence>
<reference evidence="1 2" key="1">
    <citation type="journal article" date="2008" name="Nat. Biotechnol.">
        <title>Genome sequencing and analysis of the filamentous fungus Penicillium chrysogenum.</title>
        <authorList>
            <person name="van den Berg M.A."/>
            <person name="Albang R."/>
            <person name="Albermann K."/>
            <person name="Badger J.H."/>
            <person name="Daran J.-M."/>
            <person name="Driessen A.J.M."/>
            <person name="Garcia-Estrada C."/>
            <person name="Fedorova N.D."/>
            <person name="Harris D.M."/>
            <person name="Heijne W.H.M."/>
            <person name="Joardar V.S."/>
            <person name="Kiel J.A.K.W."/>
            <person name="Kovalchuk A."/>
            <person name="Martin J.F."/>
            <person name="Nierman W.C."/>
            <person name="Nijland J.G."/>
            <person name="Pronk J.T."/>
            <person name="Roubos J.A."/>
            <person name="van der Klei I.J."/>
            <person name="van Peij N.N.M.E."/>
            <person name="Veenhuis M."/>
            <person name="von Doehren H."/>
            <person name="Wagner C."/>
            <person name="Wortman J.R."/>
            <person name="Bovenberg R.A.L."/>
        </authorList>
    </citation>
    <scope>NUCLEOTIDE SEQUENCE [LARGE SCALE GENOMIC DNA]</scope>
    <source>
        <strain evidence="2">ATCC 28089 / DSM 1075 / NRRL 1951 / Wisconsin 54-1255</strain>
    </source>
</reference>
<keyword evidence="2" id="KW-1185">Reference proteome</keyword>
<organism evidence="1 2">
    <name type="scientific">Penicillium rubens (strain ATCC 28089 / DSM 1075 / NRRL 1951 / Wisconsin 54-1255)</name>
    <name type="common">Penicillium chrysogenum</name>
    <dbReference type="NCBI Taxonomy" id="500485"/>
    <lineage>
        <taxon>Eukaryota</taxon>
        <taxon>Fungi</taxon>
        <taxon>Dikarya</taxon>
        <taxon>Ascomycota</taxon>
        <taxon>Pezizomycotina</taxon>
        <taxon>Eurotiomycetes</taxon>
        <taxon>Eurotiomycetidae</taxon>
        <taxon>Eurotiales</taxon>
        <taxon>Aspergillaceae</taxon>
        <taxon>Penicillium</taxon>
        <taxon>Penicillium chrysogenum species complex</taxon>
    </lineage>
</organism>
<dbReference type="VEuPathDB" id="FungiDB:PCH_Pc20g02650"/>
<dbReference type="EMBL" id="AM920435">
    <property type="protein sequence ID" value="CAP85594.1"/>
    <property type="molecule type" value="Genomic_DNA"/>
</dbReference>
<dbReference type="AlphaFoldDB" id="B6HEI1"/>
<evidence type="ECO:0000313" key="2">
    <source>
        <dbReference type="Proteomes" id="UP000000724"/>
    </source>
</evidence>
<dbReference type="HOGENOM" id="CLU_2306985_0_0_1"/>
<gene>
    <name evidence="1" type="ORF">Pc20g02650</name>
    <name evidence="1" type="ORF">PCH_Pc20g02650</name>
</gene>
<proteinExistence type="predicted"/>